<reference evidence="5 6" key="1">
    <citation type="submission" date="2024-10" db="EMBL/GenBank/DDBJ databases">
        <title>The Natural Products Discovery Center: Release of the First 8490 Sequenced Strains for Exploring Actinobacteria Biosynthetic Diversity.</title>
        <authorList>
            <person name="Kalkreuter E."/>
            <person name="Kautsar S.A."/>
            <person name="Yang D."/>
            <person name="Bader C.D."/>
            <person name="Teijaro C.N."/>
            <person name="Fluegel L."/>
            <person name="Davis C.M."/>
            <person name="Simpson J.R."/>
            <person name="Lauterbach L."/>
            <person name="Steele A.D."/>
            <person name="Gui C."/>
            <person name="Meng S."/>
            <person name="Li G."/>
            <person name="Viehrig K."/>
            <person name="Ye F."/>
            <person name="Su P."/>
            <person name="Kiefer A.F."/>
            <person name="Nichols A."/>
            <person name="Cepeda A.J."/>
            <person name="Yan W."/>
            <person name="Fan B."/>
            <person name="Jiang Y."/>
            <person name="Adhikari A."/>
            <person name="Zheng C.-J."/>
            <person name="Schuster L."/>
            <person name="Cowan T.M."/>
            <person name="Smanski M.J."/>
            <person name="Chevrette M.G."/>
            <person name="De Carvalho L.P.S."/>
            <person name="Shen B."/>
        </authorList>
    </citation>
    <scope>NUCLEOTIDE SEQUENCE [LARGE SCALE GENOMIC DNA]</scope>
    <source>
        <strain evidence="5 6">NPDC002173</strain>
    </source>
</reference>
<comment type="caution">
    <text evidence="5">The sequence shown here is derived from an EMBL/GenBank/DDBJ whole genome shotgun (WGS) entry which is preliminary data.</text>
</comment>
<dbReference type="PANTHER" id="PTHR30222">
    <property type="entry name" value="SPERMIDINE/PUTRESCINE-BINDING PERIPLASMIC PROTEIN"/>
    <property type="match status" value="1"/>
</dbReference>
<comment type="subcellular location">
    <subcellularLocation>
        <location evidence="1">Periplasm</location>
    </subcellularLocation>
</comment>
<dbReference type="InterPro" id="IPR001188">
    <property type="entry name" value="Sperm_putr-bd"/>
</dbReference>
<evidence type="ECO:0000256" key="1">
    <source>
        <dbReference type="ARBA" id="ARBA00004418"/>
    </source>
</evidence>
<dbReference type="Gene3D" id="3.40.190.10">
    <property type="entry name" value="Periplasmic binding protein-like II"/>
    <property type="match status" value="2"/>
</dbReference>
<keyword evidence="6" id="KW-1185">Reference proteome</keyword>
<dbReference type="PROSITE" id="PS51318">
    <property type="entry name" value="TAT"/>
    <property type="match status" value="1"/>
</dbReference>
<dbReference type="SUPFAM" id="SSF53850">
    <property type="entry name" value="Periplasmic binding protein-like II"/>
    <property type="match status" value="1"/>
</dbReference>
<dbReference type="PRINTS" id="PR00909">
    <property type="entry name" value="SPERMDNBNDNG"/>
</dbReference>
<keyword evidence="2" id="KW-0813">Transport</keyword>
<dbReference type="RefSeq" id="WP_387416775.1">
    <property type="nucleotide sequence ID" value="NZ_JBIASD010000032.1"/>
</dbReference>
<dbReference type="Proteomes" id="UP001602013">
    <property type="component" value="Unassembled WGS sequence"/>
</dbReference>
<protein>
    <submittedName>
        <fullName evidence="5">PotD/PotF family extracellular solute-binding protein</fullName>
    </submittedName>
</protein>
<keyword evidence="3" id="KW-0732">Signal</keyword>
<dbReference type="EMBL" id="JBIASD010000032">
    <property type="protein sequence ID" value="MFF3670556.1"/>
    <property type="molecule type" value="Genomic_DNA"/>
</dbReference>
<organism evidence="5 6">
    <name type="scientific">Microtetraspora malaysiensis</name>
    <dbReference type="NCBI Taxonomy" id="161358"/>
    <lineage>
        <taxon>Bacteria</taxon>
        <taxon>Bacillati</taxon>
        <taxon>Actinomycetota</taxon>
        <taxon>Actinomycetes</taxon>
        <taxon>Streptosporangiales</taxon>
        <taxon>Streptosporangiaceae</taxon>
        <taxon>Microtetraspora</taxon>
    </lineage>
</organism>
<accession>A0ABW6SZV4</accession>
<dbReference type="PANTHER" id="PTHR30222:SF17">
    <property type="entry name" value="SPERMIDINE_PUTRESCINE-BINDING PERIPLASMIC PROTEIN"/>
    <property type="match status" value="1"/>
</dbReference>
<proteinExistence type="predicted"/>
<evidence type="ECO:0000256" key="3">
    <source>
        <dbReference type="ARBA" id="ARBA00022729"/>
    </source>
</evidence>
<gene>
    <name evidence="5" type="ORF">ACFYXI_33710</name>
</gene>
<evidence type="ECO:0000256" key="2">
    <source>
        <dbReference type="ARBA" id="ARBA00022448"/>
    </source>
</evidence>
<name>A0ABW6SZV4_9ACTN</name>
<dbReference type="Pfam" id="PF13416">
    <property type="entry name" value="SBP_bac_8"/>
    <property type="match status" value="1"/>
</dbReference>
<sequence length="385" mass="41497">MNHHDHTPRLLAPAARVAGLPRRTFLAGLAAAASVPLLAACGGSKGSGGSGSAAAELRAYSWSAYDDPKVLADFAAKYGPKVLVDSYSSNEEMIAKLAAAKGTSGYDIVIPTGVFVPQMAANGLLQELDHAKLPNLANLDKAFQNQEWDQGNKYTVTKYWGTTGFVYDTRVVKRDLKTWDDFFDAAQKEASGKTSLVDDPGEICAMLCFARGWHQSTTDKAQLDQVETFLVDTLARHIAAFDSSPGSSAIPQGTHALMHCWNGDARRGILASGDQDRWKWVLPGPKTNLWMDNWAIVKGSANADAAHELINYVLDPAVAVKQVDFVGYGSGVTGSEEEAKNLKLGLIDMIFPSAEQLTTMYTGVINEGQERRMAIVNRMKAKAGA</sequence>
<dbReference type="InterPro" id="IPR006311">
    <property type="entry name" value="TAT_signal"/>
</dbReference>
<evidence type="ECO:0000313" key="6">
    <source>
        <dbReference type="Proteomes" id="UP001602013"/>
    </source>
</evidence>
<dbReference type="InterPro" id="IPR006059">
    <property type="entry name" value="SBP"/>
</dbReference>
<keyword evidence="4" id="KW-0574">Periplasm</keyword>
<dbReference type="CDD" id="cd13590">
    <property type="entry name" value="PBP2_PotD_PotF_like"/>
    <property type="match status" value="1"/>
</dbReference>
<evidence type="ECO:0000313" key="5">
    <source>
        <dbReference type="EMBL" id="MFF3670556.1"/>
    </source>
</evidence>
<evidence type="ECO:0000256" key="4">
    <source>
        <dbReference type="ARBA" id="ARBA00022764"/>
    </source>
</evidence>